<proteinExistence type="predicted"/>
<dbReference type="RefSeq" id="WP_147456979.1">
    <property type="nucleotide sequence ID" value="NZ_RBKT01000001.1"/>
</dbReference>
<gene>
    <name evidence="1" type="ORF">BDK92_2634</name>
</gene>
<keyword evidence="2" id="KW-1185">Reference proteome</keyword>
<dbReference type="Proteomes" id="UP000277671">
    <property type="component" value="Unassembled WGS sequence"/>
</dbReference>
<name>A0A495JHG5_9ACTN</name>
<dbReference type="OrthoDB" id="3699207at2"/>
<dbReference type="EMBL" id="RBKT01000001">
    <property type="protein sequence ID" value="RKR88323.1"/>
    <property type="molecule type" value="Genomic_DNA"/>
</dbReference>
<dbReference type="AlphaFoldDB" id="A0A495JHG5"/>
<evidence type="ECO:0000313" key="1">
    <source>
        <dbReference type="EMBL" id="RKR88323.1"/>
    </source>
</evidence>
<reference evidence="1 2" key="1">
    <citation type="submission" date="2018-10" db="EMBL/GenBank/DDBJ databases">
        <title>Sequencing the genomes of 1000 actinobacteria strains.</title>
        <authorList>
            <person name="Klenk H.-P."/>
        </authorList>
    </citation>
    <scope>NUCLEOTIDE SEQUENCE [LARGE SCALE GENOMIC DNA]</scope>
    <source>
        <strain evidence="1 2">DSM 45175</strain>
    </source>
</reference>
<evidence type="ECO:0000313" key="2">
    <source>
        <dbReference type="Proteomes" id="UP000277671"/>
    </source>
</evidence>
<organism evidence="1 2">
    <name type="scientific">Micromonospora pisi</name>
    <dbReference type="NCBI Taxonomy" id="589240"/>
    <lineage>
        <taxon>Bacteria</taxon>
        <taxon>Bacillati</taxon>
        <taxon>Actinomycetota</taxon>
        <taxon>Actinomycetes</taxon>
        <taxon>Micromonosporales</taxon>
        <taxon>Micromonosporaceae</taxon>
        <taxon>Micromonospora</taxon>
    </lineage>
</organism>
<sequence length="72" mass="8086">MFTIPTAPAPPVHYRDQPVAHHGGEYVYPGRRVVEGDWLYPSPEMCRDDRPDGQWIADGQVLVCRSCGLDCT</sequence>
<comment type="caution">
    <text evidence="1">The sequence shown here is derived from an EMBL/GenBank/DDBJ whole genome shotgun (WGS) entry which is preliminary data.</text>
</comment>
<protein>
    <submittedName>
        <fullName evidence="1">Uncharacterized protein</fullName>
    </submittedName>
</protein>
<accession>A0A495JHG5</accession>